<feature type="compositionally biased region" description="Basic and acidic residues" evidence="1">
    <location>
        <begin position="589"/>
        <end position="608"/>
    </location>
</feature>
<dbReference type="PANTHER" id="PTHR35711:SF1">
    <property type="entry name" value="ECTODERMAL, ISOFORM F"/>
    <property type="match status" value="1"/>
</dbReference>
<feature type="compositionally biased region" description="Low complexity" evidence="1">
    <location>
        <begin position="288"/>
        <end position="297"/>
    </location>
</feature>
<keyword evidence="3" id="KW-1185">Reference proteome</keyword>
<feature type="compositionally biased region" description="Basic and acidic residues" evidence="1">
    <location>
        <begin position="73"/>
        <end position="91"/>
    </location>
</feature>
<feature type="compositionally biased region" description="Low complexity" evidence="1">
    <location>
        <begin position="138"/>
        <end position="158"/>
    </location>
</feature>
<dbReference type="EMBL" id="JBBXMP010000359">
    <property type="protein sequence ID" value="KAL0058134.1"/>
    <property type="molecule type" value="Genomic_DNA"/>
</dbReference>
<feature type="compositionally biased region" description="Basic and acidic residues" evidence="1">
    <location>
        <begin position="99"/>
        <end position="112"/>
    </location>
</feature>
<feature type="compositionally biased region" description="Basic and acidic residues" evidence="1">
    <location>
        <begin position="902"/>
        <end position="914"/>
    </location>
</feature>
<proteinExistence type="predicted"/>
<feature type="compositionally biased region" description="Low complexity" evidence="1">
    <location>
        <begin position="628"/>
        <end position="654"/>
    </location>
</feature>
<feature type="compositionally biased region" description="Basic and acidic residues" evidence="1">
    <location>
        <begin position="324"/>
        <end position="337"/>
    </location>
</feature>
<evidence type="ECO:0000313" key="2">
    <source>
        <dbReference type="EMBL" id="KAL0058134.1"/>
    </source>
</evidence>
<feature type="compositionally biased region" description="Polar residues" evidence="1">
    <location>
        <begin position="703"/>
        <end position="712"/>
    </location>
</feature>
<sequence>MTSPYPYTPRSTSSSSSYASSSPSWSSSSSPWPSGPPSSSPPMTPTSQHAYTTAISSPTPYFTYMNARYDSSIGRERELQRELERERESYHKYKNRKGKFVEREPEYRRDPPRQPLPSFREAFGDIEPLNLVPPRNTYSSHSSSSTTSSSSLSSYSLSPPMAKASPAFQAHSYMPIRDTPTKRPSKYVPENVFYSSDEEEDADYFRRRRRPFRSQPEPEPSLTEHSISDDEDEHETQNTYTFSPERRRSTTFETSSERGLWTISEPKPITTFPSAFPAKRSSEPVIPSLPSTSQQPLPRNPARHVSEPVIDSDEVWPRHGSTFMDRDNESTPGDKDLPLPVSPPVANCGRSPSLPSSPPPMSPISSISPVACDEPALLAHLDSSNVDDGDSGRLGSVLAEDVLTSDSVSLSPPLGDVAAVGPADCDIVMGDNEAGDDVSHDASIDCNDPSNSLQHELCDDSGDYSGRDDEDMTLAETTISSATVKEVLDLPSDPQLDEDNDIIDEVKTETDTEAVDIVTAPPASQIISGTSAVSADDGAMSEDLDLCLAGTGLPLSLSSPSPLSSVPSSRRTTPCLDDLIYAMEMEEETARAKMEEARPKEEPEDREQALASVADELFPTQTPVPNITVSASTAAPTPNTKTPATTALATSKAAHTNGVQKRTVPASSGSSVEPPLKKRRCEEPTSLAQKSPSIGPGPAPGKTSLSDSTFFSKTKPHSHVHHRSGPGTSRPVVPTSPTSRVVVRVISRTVPTVKVAKVAETSASRLGKPSAVGKKSDDGVKSKLGRGKEREKGEDVHMDEEDGPAKTKTTTKKTKGAGQAKSKPANAKAKSQPQKPSIVKKTSTAPSTRVASKPVTLSPARSRMVIESDSESDSDDDDLESTKQRSFSSPLSSPVSSDAEDDVKGKDDDDHDTSSEEDGSDESEDDDDESGSEEERPRKLARQRVSVKSTKSKPSSRSKPLSKSKVPPKPLPPLDSRDAEIIGILIETIAQSRASSHTVTVLYRSIAQSRPTVLARLAEGHYVEPDQDMDEDGEDEERVKGRGRGRGKGEAEQEWWMREFVRVMELGMLRCGMFGRVESSGKESLDRALDAHYFYIPERDEDQERATLIKSIMPRAGKRTETKKYKQYYWKPVEGKTLKWDAVDGI</sequence>
<feature type="compositionally biased region" description="Low complexity" evidence="1">
    <location>
        <begin position="729"/>
        <end position="753"/>
    </location>
</feature>
<feature type="compositionally biased region" description="Basic residues" evidence="1">
    <location>
        <begin position="714"/>
        <end position="724"/>
    </location>
</feature>
<feature type="compositionally biased region" description="Polar residues" evidence="1">
    <location>
        <begin position="657"/>
        <end position="671"/>
    </location>
</feature>
<dbReference type="Proteomes" id="UP001437256">
    <property type="component" value="Unassembled WGS sequence"/>
</dbReference>
<feature type="compositionally biased region" description="Pro residues" evidence="1">
    <location>
        <begin position="33"/>
        <end position="44"/>
    </location>
</feature>
<reference evidence="2 3" key="1">
    <citation type="submission" date="2024-05" db="EMBL/GenBank/DDBJ databases">
        <title>A draft genome resource for the thread blight pathogen Marasmius tenuissimus strain MS-2.</title>
        <authorList>
            <person name="Yulfo-Soto G.E."/>
            <person name="Baruah I.K."/>
            <person name="Amoako-Attah I."/>
            <person name="Bukari Y."/>
            <person name="Meinhardt L.W."/>
            <person name="Bailey B.A."/>
            <person name="Cohen S.P."/>
        </authorList>
    </citation>
    <scope>NUCLEOTIDE SEQUENCE [LARGE SCALE GENOMIC DNA]</scope>
    <source>
        <strain evidence="2 3">MS-2</strain>
    </source>
</reference>
<feature type="region of interest" description="Disordered" evidence="1">
    <location>
        <begin position="589"/>
        <end position="976"/>
    </location>
</feature>
<evidence type="ECO:0000313" key="3">
    <source>
        <dbReference type="Proteomes" id="UP001437256"/>
    </source>
</evidence>
<feature type="region of interest" description="Disordered" evidence="1">
    <location>
        <begin position="1022"/>
        <end position="1048"/>
    </location>
</feature>
<feature type="compositionally biased region" description="Polar residues" evidence="1">
    <location>
        <begin position="48"/>
        <end position="57"/>
    </location>
</feature>
<organism evidence="2 3">
    <name type="scientific">Marasmius tenuissimus</name>
    <dbReference type="NCBI Taxonomy" id="585030"/>
    <lineage>
        <taxon>Eukaryota</taxon>
        <taxon>Fungi</taxon>
        <taxon>Dikarya</taxon>
        <taxon>Basidiomycota</taxon>
        <taxon>Agaricomycotina</taxon>
        <taxon>Agaricomycetes</taxon>
        <taxon>Agaricomycetidae</taxon>
        <taxon>Agaricales</taxon>
        <taxon>Marasmiineae</taxon>
        <taxon>Marasmiaceae</taxon>
        <taxon>Marasmius</taxon>
    </lineage>
</organism>
<feature type="compositionally biased region" description="Basic residues" evidence="1">
    <location>
        <begin position="950"/>
        <end position="962"/>
    </location>
</feature>
<name>A0ABR2ZAW6_9AGAR</name>
<feature type="compositionally biased region" description="Low complexity" evidence="1">
    <location>
        <begin position="1"/>
        <end position="32"/>
    </location>
</feature>
<evidence type="ECO:0000256" key="1">
    <source>
        <dbReference type="SAM" id="MobiDB-lite"/>
    </source>
</evidence>
<feature type="compositionally biased region" description="Acidic residues" evidence="1">
    <location>
        <begin position="1025"/>
        <end position="1036"/>
    </location>
</feature>
<feature type="region of interest" description="Disordered" evidence="1">
    <location>
        <begin position="70"/>
        <end position="368"/>
    </location>
</feature>
<feature type="compositionally biased region" description="Acidic residues" evidence="1">
    <location>
        <begin position="868"/>
        <end position="879"/>
    </location>
</feature>
<feature type="region of interest" description="Disordered" evidence="1">
    <location>
        <begin position="1"/>
        <end position="57"/>
    </location>
</feature>
<feature type="compositionally biased region" description="Low complexity" evidence="1">
    <location>
        <begin position="819"/>
        <end position="836"/>
    </location>
</feature>
<comment type="caution">
    <text evidence="2">The sequence shown here is derived from an EMBL/GenBank/DDBJ whole genome shotgun (WGS) entry which is preliminary data.</text>
</comment>
<accession>A0ABR2ZAW6</accession>
<feature type="compositionally biased region" description="Acidic residues" evidence="1">
    <location>
        <begin position="915"/>
        <end position="932"/>
    </location>
</feature>
<dbReference type="PANTHER" id="PTHR35711">
    <property type="entry name" value="EXPRESSED PROTEIN"/>
    <property type="match status" value="1"/>
</dbReference>
<gene>
    <name evidence="2" type="ORF">AAF712_015200</name>
</gene>
<feature type="compositionally biased region" description="Polar residues" evidence="1">
    <location>
        <begin position="840"/>
        <end position="850"/>
    </location>
</feature>
<feature type="compositionally biased region" description="Low complexity" evidence="1">
    <location>
        <begin position="886"/>
        <end position="897"/>
    </location>
</feature>
<feature type="compositionally biased region" description="Basic and acidic residues" evidence="1">
    <location>
        <begin position="774"/>
        <end position="796"/>
    </location>
</feature>
<protein>
    <submittedName>
        <fullName evidence="2">Uncharacterized protein</fullName>
    </submittedName>
</protein>